<protein>
    <submittedName>
        <fullName evidence="2">Distant relative of homeotic protein bithoraxoid</fullName>
    </submittedName>
</protein>
<reference evidence="2 3" key="1">
    <citation type="submission" date="2017-11" db="EMBL/GenBank/DDBJ databases">
        <title>Isolation and Characterization of Family Methanocellaceae Species from Potential Methane Hydrate Area Offshore Southwestern Taiwan.</title>
        <authorList>
            <person name="Zhang W.-L."/>
            <person name="Chen W.-C."/>
            <person name="Lai M.-C."/>
            <person name="Chen S.-C."/>
        </authorList>
    </citation>
    <scope>NUCLEOTIDE SEQUENCE [LARGE SCALE GENOMIC DNA]</scope>
    <source>
        <strain evidence="2 3">CWC-04</strain>
    </source>
</reference>
<dbReference type="InterPro" id="IPR037587">
    <property type="entry name" value="LAMTOR2-like"/>
</dbReference>
<dbReference type="SMART" id="SM00960">
    <property type="entry name" value="Robl_LC7"/>
    <property type="match status" value="1"/>
</dbReference>
<gene>
    <name evidence="2" type="ORF">CUJ83_05630</name>
</gene>
<sequence length="126" mass="13234">MAGAIEKLDKVLNDLRGSGDIKALAIVSRDGLLITSNMPGDVHAETFAIMAATMLGAAETATLEMNQGVPDRLIVETDESKLVIMGAGERAMLVLIAGSRAGLGSIIVEMDNAIAKIRDILSENKK</sequence>
<name>A0AAP2W4M6_9EURY</name>
<dbReference type="GO" id="GO:0032008">
    <property type="term" value="P:positive regulation of TOR signaling"/>
    <property type="evidence" value="ECO:0007669"/>
    <property type="project" value="InterPro"/>
</dbReference>
<dbReference type="PANTHER" id="PTHR13323">
    <property type="entry name" value="LATE ENDOSOMAL/LYSOSOMAL MP1 INTERACTING PROTEIN"/>
    <property type="match status" value="1"/>
</dbReference>
<evidence type="ECO:0000313" key="3">
    <source>
        <dbReference type="Proteomes" id="UP001320159"/>
    </source>
</evidence>
<dbReference type="GO" id="GO:0005085">
    <property type="term" value="F:guanyl-nucleotide exchange factor activity"/>
    <property type="evidence" value="ECO:0007669"/>
    <property type="project" value="InterPro"/>
</dbReference>
<evidence type="ECO:0000259" key="1">
    <source>
        <dbReference type="SMART" id="SM00960"/>
    </source>
</evidence>
<keyword evidence="3" id="KW-1185">Reference proteome</keyword>
<dbReference type="AlphaFoldDB" id="A0AAP2W4M6"/>
<dbReference type="GO" id="GO:0060090">
    <property type="term" value="F:molecular adaptor activity"/>
    <property type="evidence" value="ECO:0007669"/>
    <property type="project" value="InterPro"/>
</dbReference>
<proteinExistence type="predicted"/>
<dbReference type="EMBL" id="PGCK01000003">
    <property type="protein sequence ID" value="MCD1294480.1"/>
    <property type="molecule type" value="Genomic_DNA"/>
</dbReference>
<comment type="caution">
    <text evidence="2">The sequence shown here is derived from an EMBL/GenBank/DDBJ whole genome shotgun (WGS) entry which is preliminary data.</text>
</comment>
<dbReference type="Gene3D" id="3.30.450.30">
    <property type="entry name" value="Dynein light chain 2a, cytoplasmic"/>
    <property type="match status" value="1"/>
</dbReference>
<dbReference type="RefSeq" id="WP_230741308.1">
    <property type="nucleotide sequence ID" value="NZ_PGCK01000003.1"/>
</dbReference>
<feature type="domain" description="Roadblock/LAMTOR2" evidence="1">
    <location>
        <begin position="8"/>
        <end position="97"/>
    </location>
</feature>
<dbReference type="InterPro" id="IPR004942">
    <property type="entry name" value="Roadblock/LAMTOR2_dom"/>
</dbReference>
<evidence type="ECO:0000313" key="2">
    <source>
        <dbReference type="EMBL" id="MCD1294480.1"/>
    </source>
</evidence>
<accession>A0AAP2W4M6</accession>
<organism evidence="2 3">
    <name type="scientific">Methanooceanicella nereidis</name>
    <dbReference type="NCBI Taxonomy" id="2052831"/>
    <lineage>
        <taxon>Archaea</taxon>
        <taxon>Methanobacteriati</taxon>
        <taxon>Methanobacteriota</taxon>
        <taxon>Stenosarchaea group</taxon>
        <taxon>Methanomicrobia</taxon>
        <taxon>Methanocellales</taxon>
        <taxon>Methanocellaceae</taxon>
        <taxon>Methanooceanicella</taxon>
    </lineage>
</organism>
<dbReference type="Pfam" id="PF03259">
    <property type="entry name" value="Robl_LC7"/>
    <property type="match status" value="1"/>
</dbReference>
<dbReference type="Proteomes" id="UP001320159">
    <property type="component" value="Unassembled WGS sequence"/>
</dbReference>
<dbReference type="SUPFAM" id="SSF103196">
    <property type="entry name" value="Roadblock/LC7 domain"/>
    <property type="match status" value="1"/>
</dbReference>